<dbReference type="Proteomes" id="UP000593562">
    <property type="component" value="Unassembled WGS sequence"/>
</dbReference>
<dbReference type="GO" id="GO:0004190">
    <property type="term" value="F:aspartic-type endopeptidase activity"/>
    <property type="evidence" value="ECO:0007669"/>
    <property type="project" value="InterPro"/>
</dbReference>
<dbReference type="InterPro" id="IPR001461">
    <property type="entry name" value="Aspartic_peptidase_A1"/>
</dbReference>
<dbReference type="PANTHER" id="PTHR13683:SF316">
    <property type="entry name" value="ASPARTYL PROTEASE APCB1"/>
    <property type="match status" value="1"/>
</dbReference>
<protein>
    <recommendedName>
        <fullName evidence="2">Xylanase inhibitor N-terminal domain-containing protein</fullName>
    </recommendedName>
</protein>
<gene>
    <name evidence="3" type="ORF">HS088_TW20G00725</name>
</gene>
<dbReference type="InParanoid" id="A0A7J7C8A3"/>
<keyword evidence="4" id="KW-1185">Reference proteome</keyword>
<dbReference type="AlphaFoldDB" id="A0A7J7C8A3"/>
<dbReference type="SUPFAM" id="SSF50630">
    <property type="entry name" value="Acid proteases"/>
    <property type="match status" value="1"/>
</dbReference>
<dbReference type="Gene3D" id="2.40.70.10">
    <property type="entry name" value="Acid Proteases"/>
    <property type="match status" value="2"/>
</dbReference>
<evidence type="ECO:0000256" key="1">
    <source>
        <dbReference type="ARBA" id="ARBA00007447"/>
    </source>
</evidence>
<evidence type="ECO:0000259" key="2">
    <source>
        <dbReference type="Pfam" id="PF14543"/>
    </source>
</evidence>
<evidence type="ECO:0000313" key="3">
    <source>
        <dbReference type="EMBL" id="KAF5730352.1"/>
    </source>
</evidence>
<dbReference type="InterPro" id="IPR021109">
    <property type="entry name" value="Peptidase_aspartic_dom_sf"/>
</dbReference>
<comment type="caution">
    <text evidence="3">The sequence shown here is derived from an EMBL/GenBank/DDBJ whole genome shotgun (WGS) entry which is preliminary data.</text>
</comment>
<evidence type="ECO:0000313" key="4">
    <source>
        <dbReference type="Proteomes" id="UP000593562"/>
    </source>
</evidence>
<accession>A0A7J7C8A3</accession>
<comment type="similarity">
    <text evidence="1">Belongs to the peptidase A1 family.</text>
</comment>
<dbReference type="Pfam" id="PF14543">
    <property type="entry name" value="TAXi_N"/>
    <property type="match status" value="1"/>
</dbReference>
<dbReference type="GO" id="GO:0006508">
    <property type="term" value="P:proteolysis"/>
    <property type="evidence" value="ECO:0007669"/>
    <property type="project" value="InterPro"/>
</dbReference>
<dbReference type="EMBL" id="JAAARO010000020">
    <property type="protein sequence ID" value="KAF5730352.1"/>
    <property type="molecule type" value="Genomic_DNA"/>
</dbReference>
<organism evidence="3 4">
    <name type="scientific">Tripterygium wilfordii</name>
    <name type="common">Thunder God vine</name>
    <dbReference type="NCBI Taxonomy" id="458696"/>
    <lineage>
        <taxon>Eukaryota</taxon>
        <taxon>Viridiplantae</taxon>
        <taxon>Streptophyta</taxon>
        <taxon>Embryophyta</taxon>
        <taxon>Tracheophyta</taxon>
        <taxon>Spermatophyta</taxon>
        <taxon>Magnoliopsida</taxon>
        <taxon>eudicotyledons</taxon>
        <taxon>Gunneridae</taxon>
        <taxon>Pentapetalae</taxon>
        <taxon>rosids</taxon>
        <taxon>fabids</taxon>
        <taxon>Celastrales</taxon>
        <taxon>Celastraceae</taxon>
        <taxon>Tripterygium</taxon>
    </lineage>
</organism>
<sequence>MPTVEHFVKNDGILGLSKAKVSLPSQFASCGIIKNVVGHCPLTDAAGGGYMFLGDDFVPQWRMASVPMLNSPTILLSLGGQDSRVGRIMFDSGSSYTYFTKQASTELVASLKDISTLGLIQDTSFTTLLICWRANFPVRAVRDVSQFFKTLSLQIGSKWWIISKKCQIPPEGYLIISNRVNVCLGILDGSD</sequence>
<proteinExistence type="inferred from homology"/>
<name>A0A7J7C8A3_TRIWF</name>
<dbReference type="InterPro" id="IPR032861">
    <property type="entry name" value="TAXi_N"/>
</dbReference>
<reference evidence="3 4" key="1">
    <citation type="journal article" date="2020" name="Nat. Commun.">
        <title>Genome of Tripterygium wilfordii and identification of cytochrome P450 involved in triptolide biosynthesis.</title>
        <authorList>
            <person name="Tu L."/>
            <person name="Su P."/>
            <person name="Zhang Z."/>
            <person name="Gao L."/>
            <person name="Wang J."/>
            <person name="Hu T."/>
            <person name="Zhou J."/>
            <person name="Zhang Y."/>
            <person name="Zhao Y."/>
            <person name="Liu Y."/>
            <person name="Song Y."/>
            <person name="Tong Y."/>
            <person name="Lu Y."/>
            <person name="Yang J."/>
            <person name="Xu C."/>
            <person name="Jia M."/>
            <person name="Peters R.J."/>
            <person name="Huang L."/>
            <person name="Gao W."/>
        </authorList>
    </citation>
    <scope>NUCLEOTIDE SEQUENCE [LARGE SCALE GENOMIC DNA]</scope>
    <source>
        <strain evidence="4">cv. XIE 37</strain>
        <tissue evidence="3">Leaf</tissue>
    </source>
</reference>
<feature type="domain" description="Xylanase inhibitor N-terminal" evidence="2">
    <location>
        <begin position="7"/>
        <end position="55"/>
    </location>
</feature>
<dbReference type="PANTHER" id="PTHR13683">
    <property type="entry name" value="ASPARTYL PROTEASES"/>
    <property type="match status" value="1"/>
</dbReference>